<accession>A0A420YDZ4</accession>
<dbReference type="SUPFAM" id="SSF51905">
    <property type="entry name" value="FAD/NAD(P)-binding domain"/>
    <property type="match status" value="1"/>
</dbReference>
<evidence type="ECO:0000256" key="7">
    <source>
        <dbReference type="ARBA" id="ARBA00023002"/>
    </source>
</evidence>
<dbReference type="EMBL" id="QVQW01000016">
    <property type="protein sequence ID" value="RKU46142.1"/>
    <property type="molecule type" value="Genomic_DNA"/>
</dbReference>
<reference evidence="14 15" key="1">
    <citation type="submission" date="2018-08" db="EMBL/GenBank/DDBJ databases">
        <title>Draft genome of the lignicolous fungus Coniochaeta pulveracea.</title>
        <authorList>
            <person name="Borstlap C.J."/>
            <person name="De Witt R.N."/>
            <person name="Botha A."/>
            <person name="Volschenk H."/>
        </authorList>
    </citation>
    <scope>NUCLEOTIDE SEQUENCE [LARGE SCALE GENOMIC DNA]</scope>
    <source>
        <strain evidence="14 15">CAB683</strain>
    </source>
</reference>
<keyword evidence="9 11" id="KW-0627">Porphyrin biosynthesis</keyword>
<dbReference type="NCBIfam" id="TIGR00562">
    <property type="entry name" value="proto_IX_ox"/>
    <property type="match status" value="1"/>
</dbReference>
<evidence type="ECO:0000256" key="5">
    <source>
        <dbReference type="ARBA" id="ARBA00022630"/>
    </source>
</evidence>
<proteinExistence type="inferred from homology"/>
<dbReference type="AlphaFoldDB" id="A0A420YDZ4"/>
<comment type="function">
    <text evidence="1 11">Catalyzes the 6-electron oxidation of protoporphyrinogen-IX to form protoporphyrin-IX.</text>
</comment>
<dbReference type="GO" id="GO:0005743">
    <property type="term" value="C:mitochondrial inner membrane"/>
    <property type="evidence" value="ECO:0007669"/>
    <property type="project" value="UniProtKB-SubCell"/>
</dbReference>
<name>A0A420YDZ4_9PEZI</name>
<dbReference type="GO" id="GO:0006782">
    <property type="term" value="P:protoporphyrinogen IX biosynthetic process"/>
    <property type="evidence" value="ECO:0007669"/>
    <property type="project" value="UniProtKB-UniRule"/>
</dbReference>
<evidence type="ECO:0000256" key="9">
    <source>
        <dbReference type="ARBA" id="ARBA00023244"/>
    </source>
</evidence>
<evidence type="ECO:0000259" key="13">
    <source>
        <dbReference type="Pfam" id="PF01593"/>
    </source>
</evidence>
<dbReference type="Pfam" id="PF01593">
    <property type="entry name" value="Amino_oxidase"/>
    <property type="match status" value="1"/>
</dbReference>
<feature type="region of interest" description="Disordered" evidence="12">
    <location>
        <begin position="668"/>
        <end position="688"/>
    </location>
</feature>
<comment type="catalytic activity">
    <reaction evidence="10 11">
        <text>protoporphyrinogen IX + 3 O2 = protoporphyrin IX + 3 H2O2</text>
        <dbReference type="Rhea" id="RHEA:25576"/>
        <dbReference type="ChEBI" id="CHEBI:15379"/>
        <dbReference type="ChEBI" id="CHEBI:16240"/>
        <dbReference type="ChEBI" id="CHEBI:57306"/>
        <dbReference type="ChEBI" id="CHEBI:57307"/>
        <dbReference type="EC" id="1.3.3.4"/>
    </reaction>
</comment>
<keyword evidence="8 11" id="KW-0350">Heme biosynthesis</keyword>
<evidence type="ECO:0000313" key="15">
    <source>
        <dbReference type="Proteomes" id="UP000275385"/>
    </source>
</evidence>
<comment type="subcellular location">
    <subcellularLocation>
        <location evidence="11">Mitochondrion inner membrane</location>
    </subcellularLocation>
</comment>
<dbReference type="GO" id="GO:0004729">
    <property type="term" value="F:oxygen-dependent protoporphyrinogen oxidase activity"/>
    <property type="evidence" value="ECO:0007669"/>
    <property type="project" value="UniProtKB-UniRule"/>
</dbReference>
<comment type="pathway">
    <text evidence="2 11">Porphyrin-containing compound metabolism; protoporphyrin-IX biosynthesis; protoporphyrin-IX from protoporphyrinogen-IX: step 1/1.</text>
</comment>
<dbReference type="PANTHER" id="PTHR42923:SF3">
    <property type="entry name" value="PROTOPORPHYRINOGEN OXIDASE"/>
    <property type="match status" value="1"/>
</dbReference>
<dbReference type="STRING" id="177199.A0A420YDZ4"/>
<evidence type="ECO:0000313" key="14">
    <source>
        <dbReference type="EMBL" id="RKU46142.1"/>
    </source>
</evidence>
<evidence type="ECO:0000256" key="3">
    <source>
        <dbReference type="ARBA" id="ARBA00010551"/>
    </source>
</evidence>
<dbReference type="OrthoDB" id="438553at2759"/>
<evidence type="ECO:0000256" key="6">
    <source>
        <dbReference type="ARBA" id="ARBA00022827"/>
    </source>
</evidence>
<dbReference type="PANTHER" id="PTHR42923">
    <property type="entry name" value="PROTOPORPHYRINOGEN OXIDASE"/>
    <property type="match status" value="1"/>
</dbReference>
<keyword evidence="5 11" id="KW-0285">Flavoprotein</keyword>
<evidence type="ECO:0000256" key="2">
    <source>
        <dbReference type="ARBA" id="ARBA00005073"/>
    </source>
</evidence>
<dbReference type="InterPro" id="IPR004572">
    <property type="entry name" value="Protoporphyrinogen_oxidase"/>
</dbReference>
<dbReference type="InterPro" id="IPR002937">
    <property type="entry name" value="Amino_oxidase"/>
</dbReference>
<dbReference type="Proteomes" id="UP000275385">
    <property type="component" value="Unassembled WGS sequence"/>
</dbReference>
<evidence type="ECO:0000256" key="4">
    <source>
        <dbReference type="ARBA" id="ARBA00012867"/>
    </source>
</evidence>
<dbReference type="SUPFAM" id="SSF54373">
    <property type="entry name" value="FAD-linked reductases, C-terminal domain"/>
    <property type="match status" value="1"/>
</dbReference>
<sequence>MVPRGGYRALARLDKRCLYPCPTPKLLPRTTLRTLTTTHRPTISSLPTLAKTYTTRRAYVIGKNAPPKNIAVLGGGLTGLTTAWYLTRFLPAAKVTIYESSGRLGGWIDTETVEVEGLEGEKGTVKFERGARMVKPYGINKWDDVAFYELVEGLKLENEVWAKDEEPGRYIYYPDHMVSLPTEAEFDVRRHGVLGVLGNIGAVLKTILSEPLFDKFIPSTFATTKHSHLEYIWDDKETVGEYVTRMCGGRRELVDNVLSAMMHGIYGGDVWKLGVASNSMLALPFKTRALVDGRKQELQERTRALSEKEDDYWESRQQVEQFIGEAMLKKPIQAFDAKLLEEITNTPVARVMADWGPKKALGFRDGFGTLANTLARELEANANVKVVFEPVKKMALVDERMKISSGQSSQNKQGLHDNTYDKVISTIYSRTLSTLVPPNTLPSLAATSAVTIRLVNLWSPHPNLNYPHHGFGYLLPQTVPLEQNPHAALGVIFDSDAKPSGADAHTPPYGDTLPGTKLTVMMGGHHWSDLPTSFLPDAHTSDAAAIDAAKETVQIQLGIPPEAWTVSSTKLCVDCIPQQLPGHIGLMASAHQELLQNFKGKLAVCGGSYTAPGVPGSLRAARDVAAQTAGREKGQRFGVGETGLERFTHGTGREMFVFKDEEWLGGFRGKGRKEGSAGGDGVGVDGDR</sequence>
<gene>
    <name evidence="14" type="primary">HEM14</name>
    <name evidence="14" type="ORF">DL546_007524</name>
</gene>
<dbReference type="EC" id="1.3.3.4" evidence="4 11"/>
<dbReference type="InterPro" id="IPR050464">
    <property type="entry name" value="Zeta_carotene_desat/Oxidored"/>
</dbReference>
<dbReference type="UniPathway" id="UPA00251">
    <property type="reaction ID" value="UER00324"/>
</dbReference>
<comment type="caution">
    <text evidence="14">The sequence shown here is derived from an EMBL/GenBank/DDBJ whole genome shotgun (WGS) entry which is preliminary data.</text>
</comment>
<dbReference type="Gene3D" id="3.50.50.60">
    <property type="entry name" value="FAD/NAD(P)-binding domain"/>
    <property type="match status" value="1"/>
</dbReference>
<evidence type="ECO:0000256" key="12">
    <source>
        <dbReference type="SAM" id="MobiDB-lite"/>
    </source>
</evidence>
<comment type="similarity">
    <text evidence="3 11">Belongs to the protoporphyrinogen/coproporphyrinogen oxidase family. Protoporphyrinogen oxidase subfamily.</text>
</comment>
<organism evidence="14 15">
    <name type="scientific">Coniochaeta pulveracea</name>
    <dbReference type="NCBI Taxonomy" id="177199"/>
    <lineage>
        <taxon>Eukaryota</taxon>
        <taxon>Fungi</taxon>
        <taxon>Dikarya</taxon>
        <taxon>Ascomycota</taxon>
        <taxon>Pezizomycotina</taxon>
        <taxon>Sordariomycetes</taxon>
        <taxon>Sordariomycetidae</taxon>
        <taxon>Coniochaetales</taxon>
        <taxon>Coniochaetaceae</taxon>
        <taxon>Coniochaeta</taxon>
    </lineage>
</organism>
<dbReference type="InterPro" id="IPR036188">
    <property type="entry name" value="FAD/NAD-bd_sf"/>
</dbReference>
<feature type="compositionally biased region" description="Gly residues" evidence="12">
    <location>
        <begin position="676"/>
        <end position="688"/>
    </location>
</feature>
<evidence type="ECO:0000256" key="11">
    <source>
        <dbReference type="RuleBase" id="RU367069"/>
    </source>
</evidence>
<evidence type="ECO:0000256" key="8">
    <source>
        <dbReference type="ARBA" id="ARBA00023133"/>
    </source>
</evidence>
<keyword evidence="6 11" id="KW-0274">FAD</keyword>
<protein>
    <recommendedName>
        <fullName evidence="4 11">Protoporphyrinogen oxidase</fullName>
        <ecNumber evidence="4 11">1.3.3.4</ecNumber>
    </recommendedName>
</protein>
<evidence type="ECO:0000256" key="1">
    <source>
        <dbReference type="ARBA" id="ARBA00002600"/>
    </source>
</evidence>
<keyword evidence="7 11" id="KW-0560">Oxidoreductase</keyword>
<comment type="cofactor">
    <cofactor evidence="11">
        <name>FAD</name>
        <dbReference type="ChEBI" id="CHEBI:57692"/>
    </cofactor>
    <text evidence="11">Binds 1 FAD per subunit.</text>
</comment>
<evidence type="ECO:0000256" key="10">
    <source>
        <dbReference type="ARBA" id="ARBA00047554"/>
    </source>
</evidence>
<keyword evidence="15" id="KW-1185">Reference proteome</keyword>
<feature type="domain" description="Amine oxidase" evidence="13">
    <location>
        <begin position="77"/>
        <end position="470"/>
    </location>
</feature>